<accession>A0A377E1I7</accession>
<feature type="transmembrane region" description="Helical" evidence="2">
    <location>
        <begin position="66"/>
        <end position="95"/>
    </location>
</feature>
<dbReference type="Proteomes" id="UP000254429">
    <property type="component" value="Unassembled WGS sequence"/>
</dbReference>
<dbReference type="PANTHER" id="PTHR30540:SF79">
    <property type="entry name" value="LOW AFFINITY POTASSIUM TRANSPORT SYSTEM PROTEIN KUP"/>
    <property type="match status" value="1"/>
</dbReference>
<evidence type="ECO:0000259" key="3">
    <source>
        <dbReference type="Pfam" id="PF02705"/>
    </source>
</evidence>
<keyword evidence="2" id="KW-0472">Membrane</keyword>
<dbReference type="EMBL" id="UGFG01000001">
    <property type="protein sequence ID" value="STM41710.1"/>
    <property type="molecule type" value="Genomic_DNA"/>
</dbReference>
<dbReference type="Pfam" id="PF02705">
    <property type="entry name" value="K_trans"/>
    <property type="match status" value="1"/>
</dbReference>
<reference evidence="4 5" key="1">
    <citation type="submission" date="2018-06" db="EMBL/GenBank/DDBJ databases">
        <authorList>
            <consortium name="Pathogen Informatics"/>
            <person name="Doyle S."/>
        </authorList>
    </citation>
    <scope>NUCLEOTIDE SEQUENCE [LARGE SCALE GENOMIC DNA]</scope>
    <source>
        <strain evidence="4 5">NCTC8500</strain>
    </source>
</reference>
<feature type="transmembrane region" description="Helical" evidence="2">
    <location>
        <begin position="116"/>
        <end position="136"/>
    </location>
</feature>
<dbReference type="InterPro" id="IPR053951">
    <property type="entry name" value="K_trans_N"/>
</dbReference>
<proteinExistence type="inferred from homology"/>
<keyword evidence="2" id="KW-0812">Transmembrane</keyword>
<sequence>MLSITGVEALYADMGHFGKFPIRLAWFTVVLPSLTLNYFGQGALLLKNPEAIKNPFFLLAPDWALIPLLIIAALATVIASQAVISGVFSLTRQAVRLGYLSPMRIIHTSEMESGQIYIPFVNWMLYVAVVIVIVSFEHSSNLAAAYGIAVTGTMVLSLFSRLPWHVRTGTGISILLR</sequence>
<dbReference type="PANTHER" id="PTHR30540">
    <property type="entry name" value="OSMOTIC STRESS POTASSIUM TRANSPORTER"/>
    <property type="match status" value="1"/>
</dbReference>
<protein>
    <submittedName>
        <fullName evidence="4">Kup system potassium uptake protein</fullName>
    </submittedName>
</protein>
<feature type="transmembrane region" description="Helical" evidence="2">
    <location>
        <begin position="142"/>
        <end position="159"/>
    </location>
</feature>
<dbReference type="InterPro" id="IPR003855">
    <property type="entry name" value="K+_transporter"/>
</dbReference>
<evidence type="ECO:0000256" key="1">
    <source>
        <dbReference type="ARBA" id="ARBA00007019"/>
    </source>
</evidence>
<dbReference type="GO" id="GO:0015079">
    <property type="term" value="F:potassium ion transmembrane transporter activity"/>
    <property type="evidence" value="ECO:0007669"/>
    <property type="project" value="InterPro"/>
</dbReference>
<feature type="domain" description="K+ potassium transporter integral membrane" evidence="3">
    <location>
        <begin position="1"/>
        <end position="157"/>
    </location>
</feature>
<name>A0A377E1I7_ECOLX</name>
<organism evidence="4 5">
    <name type="scientific">Escherichia coli</name>
    <dbReference type="NCBI Taxonomy" id="562"/>
    <lineage>
        <taxon>Bacteria</taxon>
        <taxon>Pseudomonadati</taxon>
        <taxon>Pseudomonadota</taxon>
        <taxon>Gammaproteobacteria</taxon>
        <taxon>Enterobacterales</taxon>
        <taxon>Enterobacteriaceae</taxon>
        <taxon>Escherichia</taxon>
    </lineage>
</organism>
<feature type="transmembrane region" description="Helical" evidence="2">
    <location>
        <begin position="24"/>
        <end position="46"/>
    </location>
</feature>
<evidence type="ECO:0000313" key="4">
    <source>
        <dbReference type="EMBL" id="STM41710.1"/>
    </source>
</evidence>
<gene>
    <name evidence="4" type="primary">kup_2</name>
    <name evidence="4" type="ORF">NCTC8500_05641</name>
</gene>
<evidence type="ECO:0000256" key="2">
    <source>
        <dbReference type="SAM" id="Phobius"/>
    </source>
</evidence>
<dbReference type="GO" id="GO:0016020">
    <property type="term" value="C:membrane"/>
    <property type="evidence" value="ECO:0007669"/>
    <property type="project" value="InterPro"/>
</dbReference>
<comment type="similarity">
    <text evidence="1">Belongs to the HAK/KUP transporter (TC 2.A.72) family.</text>
</comment>
<evidence type="ECO:0000313" key="5">
    <source>
        <dbReference type="Proteomes" id="UP000254429"/>
    </source>
</evidence>
<keyword evidence="2" id="KW-1133">Transmembrane helix</keyword>
<dbReference type="AlphaFoldDB" id="A0A377E1I7"/>